<protein>
    <submittedName>
        <fullName evidence="2">Uncharacterized protein</fullName>
    </submittedName>
</protein>
<evidence type="ECO:0000313" key="2">
    <source>
        <dbReference type="EMBL" id="MFC0082981.1"/>
    </source>
</evidence>
<name>A0ABV6C5M8_9ACTN</name>
<gene>
    <name evidence="2" type="ORF">ACFFRE_12665</name>
</gene>
<evidence type="ECO:0000256" key="1">
    <source>
        <dbReference type="SAM" id="MobiDB-lite"/>
    </source>
</evidence>
<feature type="compositionally biased region" description="Basic and acidic residues" evidence="1">
    <location>
        <begin position="45"/>
        <end position="54"/>
    </location>
</feature>
<evidence type="ECO:0000313" key="3">
    <source>
        <dbReference type="Proteomes" id="UP001589788"/>
    </source>
</evidence>
<sequence length="97" mass="10666">GTLGRRAGGALGLGARVLARRAEEARRAGRQRAERTRLELTRRYLEPASHRDVPARFARRTRPTLGPLASPPVEPSPQGGTPRRRRGAWPVGGRAER</sequence>
<feature type="non-terminal residue" evidence="2">
    <location>
        <position position="1"/>
    </location>
</feature>
<feature type="region of interest" description="Disordered" evidence="1">
    <location>
        <begin position="45"/>
        <end position="97"/>
    </location>
</feature>
<proteinExistence type="predicted"/>
<comment type="caution">
    <text evidence="2">The sequence shown here is derived from an EMBL/GenBank/DDBJ whole genome shotgun (WGS) entry which is preliminary data.</text>
</comment>
<dbReference type="EMBL" id="JBHLYQ010000207">
    <property type="protein sequence ID" value="MFC0082981.1"/>
    <property type="molecule type" value="Genomic_DNA"/>
</dbReference>
<dbReference type="Proteomes" id="UP001589788">
    <property type="component" value="Unassembled WGS sequence"/>
</dbReference>
<organism evidence="2 3">
    <name type="scientific">Aciditerrimonas ferrireducens</name>
    <dbReference type="NCBI Taxonomy" id="667306"/>
    <lineage>
        <taxon>Bacteria</taxon>
        <taxon>Bacillati</taxon>
        <taxon>Actinomycetota</taxon>
        <taxon>Acidimicrobiia</taxon>
        <taxon>Acidimicrobiales</taxon>
        <taxon>Acidimicrobiaceae</taxon>
        <taxon>Aciditerrimonas</taxon>
    </lineage>
</organism>
<reference evidence="2 3" key="1">
    <citation type="submission" date="2024-09" db="EMBL/GenBank/DDBJ databases">
        <authorList>
            <person name="Sun Q."/>
            <person name="Mori K."/>
        </authorList>
    </citation>
    <scope>NUCLEOTIDE SEQUENCE [LARGE SCALE GENOMIC DNA]</scope>
    <source>
        <strain evidence="2 3">JCM 15389</strain>
    </source>
</reference>
<accession>A0ABV6C5M8</accession>
<keyword evidence="3" id="KW-1185">Reference proteome</keyword>